<sequence length="164" mass="16853">MTAAVNAPAGDAEARERGGRDWLPVIGVLLVLDALITLVLEVLFLPIYLGRGTMAAAAGPLTAAPLAASPAAGAIPVPVTALVAAVVNVLLVAGMSTVSRRVSIMVLPLTAWTIGFLLLAGAGPGGDVLMISDWPTMLLFLCGLVPAGLYLYWKVTSNPGQRLR</sequence>
<protein>
    <submittedName>
        <fullName evidence="2">Uncharacterized protein</fullName>
    </submittedName>
</protein>
<evidence type="ECO:0000313" key="3">
    <source>
        <dbReference type="Proteomes" id="UP000602198"/>
    </source>
</evidence>
<proteinExistence type="predicted"/>
<keyword evidence="1" id="KW-0472">Membrane</keyword>
<keyword evidence="1" id="KW-0812">Transmembrane</keyword>
<dbReference type="Proteomes" id="UP000602198">
    <property type="component" value="Unassembled WGS sequence"/>
</dbReference>
<dbReference type="RefSeq" id="WP_201948654.1">
    <property type="nucleotide sequence ID" value="NZ_JAERRJ010000006.1"/>
</dbReference>
<feature type="transmembrane region" description="Helical" evidence="1">
    <location>
        <begin position="25"/>
        <end position="49"/>
    </location>
</feature>
<reference evidence="2 3" key="1">
    <citation type="submission" date="2021-01" db="EMBL/GenBank/DDBJ databases">
        <title>WGS of actinomycetes isolated from Thailand.</title>
        <authorList>
            <person name="Thawai C."/>
        </authorList>
    </citation>
    <scope>NUCLEOTIDE SEQUENCE [LARGE SCALE GENOMIC DNA]</scope>
    <source>
        <strain evidence="2 3">LPG 2</strain>
    </source>
</reference>
<accession>A0ABS1M610</accession>
<feature type="transmembrane region" description="Helical" evidence="1">
    <location>
        <begin position="134"/>
        <end position="153"/>
    </location>
</feature>
<evidence type="ECO:0000256" key="1">
    <source>
        <dbReference type="SAM" id="Phobius"/>
    </source>
</evidence>
<gene>
    <name evidence="2" type="ORF">JK358_16890</name>
</gene>
<comment type="caution">
    <text evidence="2">The sequence shown here is derived from an EMBL/GenBank/DDBJ whole genome shotgun (WGS) entry which is preliminary data.</text>
</comment>
<organism evidence="2 3">
    <name type="scientific">Nocardia acididurans</name>
    <dbReference type="NCBI Taxonomy" id="2802282"/>
    <lineage>
        <taxon>Bacteria</taxon>
        <taxon>Bacillati</taxon>
        <taxon>Actinomycetota</taxon>
        <taxon>Actinomycetes</taxon>
        <taxon>Mycobacteriales</taxon>
        <taxon>Nocardiaceae</taxon>
        <taxon>Nocardia</taxon>
    </lineage>
</organism>
<keyword evidence="3" id="KW-1185">Reference proteome</keyword>
<dbReference type="EMBL" id="JAERRJ010000006">
    <property type="protein sequence ID" value="MBL1076077.1"/>
    <property type="molecule type" value="Genomic_DNA"/>
</dbReference>
<keyword evidence="1" id="KW-1133">Transmembrane helix</keyword>
<name>A0ABS1M610_9NOCA</name>
<evidence type="ECO:0000313" key="2">
    <source>
        <dbReference type="EMBL" id="MBL1076077.1"/>
    </source>
</evidence>
<feature type="transmembrane region" description="Helical" evidence="1">
    <location>
        <begin position="69"/>
        <end position="92"/>
    </location>
</feature>
<feature type="transmembrane region" description="Helical" evidence="1">
    <location>
        <begin position="104"/>
        <end position="122"/>
    </location>
</feature>